<dbReference type="SUPFAM" id="SSF63829">
    <property type="entry name" value="Calcium-dependent phosphotriesterase"/>
    <property type="match status" value="1"/>
</dbReference>
<feature type="binding site" evidence="5">
    <location>
        <position position="248"/>
    </location>
    <ligand>
        <name>Ca(2+)</name>
        <dbReference type="ChEBI" id="CHEBI:29108"/>
        <label>1</label>
        <note>catalytic</note>
    </ligand>
</feature>
<dbReference type="Gene3D" id="2.120.10.30">
    <property type="entry name" value="TolB, C-terminal domain"/>
    <property type="match status" value="1"/>
</dbReference>
<proteinExistence type="inferred from homology"/>
<keyword evidence="3" id="KW-1015">Disulfide bond</keyword>
<evidence type="ECO:0008006" key="8">
    <source>
        <dbReference type="Google" id="ProtNLM"/>
    </source>
</evidence>
<keyword evidence="4" id="KW-0325">Glycoprotein</keyword>
<comment type="similarity">
    <text evidence="1">Belongs to the paraoxonase family.</text>
</comment>
<gene>
    <name evidence="6" type="ORF">BOTBODRAFT_42944</name>
</gene>
<organism evidence="6 7">
    <name type="scientific">Botryobasidium botryosum (strain FD-172 SS1)</name>
    <dbReference type="NCBI Taxonomy" id="930990"/>
    <lineage>
        <taxon>Eukaryota</taxon>
        <taxon>Fungi</taxon>
        <taxon>Dikarya</taxon>
        <taxon>Basidiomycota</taxon>
        <taxon>Agaricomycotina</taxon>
        <taxon>Agaricomycetes</taxon>
        <taxon>Cantharellales</taxon>
        <taxon>Botryobasidiaceae</taxon>
        <taxon>Botryobasidium</taxon>
    </lineage>
</organism>
<dbReference type="GO" id="GO:0004064">
    <property type="term" value="F:arylesterase activity"/>
    <property type="evidence" value="ECO:0007669"/>
    <property type="project" value="InterPro"/>
</dbReference>
<feature type="binding site" evidence="5">
    <location>
        <position position="296"/>
    </location>
    <ligand>
        <name>Ca(2+)</name>
        <dbReference type="ChEBI" id="CHEBI:29108"/>
        <label>1</label>
        <note>catalytic</note>
    </ligand>
</feature>
<dbReference type="InParanoid" id="A0A067MRC5"/>
<dbReference type="AlphaFoldDB" id="A0A067MRC5"/>
<evidence type="ECO:0000256" key="4">
    <source>
        <dbReference type="ARBA" id="ARBA00023180"/>
    </source>
</evidence>
<dbReference type="Proteomes" id="UP000027195">
    <property type="component" value="Unassembled WGS sequence"/>
</dbReference>
<dbReference type="Pfam" id="PF01731">
    <property type="entry name" value="Arylesterase"/>
    <property type="match status" value="1"/>
</dbReference>
<dbReference type="InterPro" id="IPR051288">
    <property type="entry name" value="Serum_paraoxonase/arylesterase"/>
</dbReference>
<keyword evidence="5" id="KW-0479">Metal-binding</keyword>
<dbReference type="EMBL" id="KL198024">
    <property type="protein sequence ID" value="KDQ17255.1"/>
    <property type="molecule type" value="Genomic_DNA"/>
</dbReference>
<dbReference type="PANTHER" id="PTHR11799:SF30">
    <property type="entry name" value="SERUM PARAOXONASE_ARYLESTERASE 2"/>
    <property type="match status" value="1"/>
</dbReference>
<dbReference type="InterPro" id="IPR002640">
    <property type="entry name" value="Arylesterase"/>
</dbReference>
<feature type="binding site" evidence="5">
    <location>
        <position position="131"/>
    </location>
    <ligand>
        <name>Ca(2+)</name>
        <dbReference type="ChEBI" id="CHEBI:29108"/>
        <label>1</label>
        <note>catalytic</note>
    </ligand>
</feature>
<evidence type="ECO:0000256" key="2">
    <source>
        <dbReference type="ARBA" id="ARBA00022801"/>
    </source>
</evidence>
<evidence type="ECO:0000256" key="3">
    <source>
        <dbReference type="ARBA" id="ARBA00023157"/>
    </source>
</evidence>
<keyword evidence="5" id="KW-0106">Calcium</keyword>
<keyword evidence="7" id="KW-1185">Reference proteome</keyword>
<dbReference type="InterPro" id="IPR011042">
    <property type="entry name" value="6-blade_b-propeller_TolB-like"/>
</dbReference>
<name>A0A067MRC5_BOTB1</name>
<dbReference type="OrthoDB" id="5307922at2759"/>
<comment type="cofactor">
    <cofactor evidence="5">
        <name>Ca(2+)</name>
        <dbReference type="ChEBI" id="CHEBI:29108"/>
    </cofactor>
    <text evidence="5">Binds 2 calcium ions per subunit.</text>
</comment>
<dbReference type="GO" id="GO:0046872">
    <property type="term" value="F:metal ion binding"/>
    <property type="evidence" value="ECO:0007669"/>
    <property type="project" value="UniProtKB-KW"/>
</dbReference>
<feature type="binding site" evidence="5">
    <location>
        <position position="183"/>
    </location>
    <ligand>
        <name>Ca(2+)</name>
        <dbReference type="ChEBI" id="CHEBI:29108"/>
        <label>1</label>
        <note>catalytic</note>
    </ligand>
</feature>
<reference evidence="7" key="1">
    <citation type="journal article" date="2014" name="Proc. Natl. Acad. Sci. U.S.A.">
        <title>Extensive sampling of basidiomycete genomes demonstrates inadequacy of the white-rot/brown-rot paradigm for wood decay fungi.</title>
        <authorList>
            <person name="Riley R."/>
            <person name="Salamov A.A."/>
            <person name="Brown D.W."/>
            <person name="Nagy L.G."/>
            <person name="Floudas D."/>
            <person name="Held B.W."/>
            <person name="Levasseur A."/>
            <person name="Lombard V."/>
            <person name="Morin E."/>
            <person name="Otillar R."/>
            <person name="Lindquist E.A."/>
            <person name="Sun H."/>
            <person name="LaButti K.M."/>
            <person name="Schmutz J."/>
            <person name="Jabbour D."/>
            <person name="Luo H."/>
            <person name="Baker S.E."/>
            <person name="Pisabarro A.G."/>
            <person name="Walton J.D."/>
            <person name="Blanchette R.A."/>
            <person name="Henrissat B."/>
            <person name="Martin F."/>
            <person name="Cullen D."/>
            <person name="Hibbett D.S."/>
            <person name="Grigoriev I.V."/>
        </authorList>
    </citation>
    <scope>NUCLEOTIDE SEQUENCE [LARGE SCALE GENOMIC DNA]</scope>
    <source>
        <strain evidence="7">FD-172 SS1</strain>
    </source>
</reference>
<evidence type="ECO:0000256" key="5">
    <source>
        <dbReference type="PIRSR" id="PIRSR602640-2"/>
    </source>
</evidence>
<keyword evidence="2" id="KW-0378">Hydrolase</keyword>
<protein>
    <recommendedName>
        <fullName evidence="8">SMP-30/Gluconolactonase/LRE-like region domain-containing protein</fullName>
    </recommendedName>
</protein>
<dbReference type="HOGENOM" id="CLU_035172_1_0_1"/>
<accession>A0A067MRC5</accession>
<evidence type="ECO:0000313" key="7">
    <source>
        <dbReference type="Proteomes" id="UP000027195"/>
    </source>
</evidence>
<evidence type="ECO:0000313" key="6">
    <source>
        <dbReference type="EMBL" id="KDQ17255.1"/>
    </source>
</evidence>
<sequence length="413" mass="45513">MYKRAFVVGLLAFWGWRNGRTSWNLFVNPSLPASYSIFGESACQRVYDESSDRFQFCEDAVVWDAKDERRLVLSCDPGRKSWNTVMGPLRDPAPRGDLWVYSYNSKDKKNALKRLELEDYPAGRDFHPLGIEIFTPASLNEPSTLFAANHARANTTIEIFELTTPGRARYLRTLTHTAFVSPNAISAVSPTKFYVSNDHYITRRVSNQLALTESVLGLPGGWVDRVDLAQDGDGFSVTRVASGIPFANGVAISPNGKELAVASTTSGEVRFYDIVDHDAKEEMKLSSSVRVPFAADNIAYDDNGTLFVAGHPHFPSLAKVAANQTRTAPSWVLSIRPHSITSPSLPSSIDDVVEPYPLTRRTPASATHAVRTVYQSDGSHFSSSSTPAMDSKNGVFFITGLYEEGILQCATRK</sequence>
<evidence type="ECO:0000256" key="1">
    <source>
        <dbReference type="ARBA" id="ARBA00008595"/>
    </source>
</evidence>
<feature type="binding site" evidence="5">
    <location>
        <position position="297"/>
    </location>
    <ligand>
        <name>Ca(2+)</name>
        <dbReference type="ChEBI" id="CHEBI:29108"/>
        <label>1</label>
        <note>catalytic</note>
    </ligand>
</feature>
<dbReference type="PANTHER" id="PTHR11799">
    <property type="entry name" value="PARAOXONASE"/>
    <property type="match status" value="1"/>
</dbReference>